<dbReference type="PANTHER" id="PTHR43072:SF8">
    <property type="entry name" value="ACYLTRANSFERASE FABY-RELATED"/>
    <property type="match status" value="1"/>
</dbReference>
<dbReference type="PANTHER" id="PTHR43072">
    <property type="entry name" value="N-ACETYLTRANSFERASE"/>
    <property type="match status" value="1"/>
</dbReference>
<dbReference type="SUPFAM" id="SSF55729">
    <property type="entry name" value="Acyl-CoA N-acyltransferases (Nat)"/>
    <property type="match status" value="1"/>
</dbReference>
<dbReference type="Pfam" id="PF00583">
    <property type="entry name" value="Acetyltransf_1"/>
    <property type="match status" value="1"/>
</dbReference>
<dbReference type="AlphaFoldDB" id="A0A554WP01"/>
<dbReference type="InterPro" id="IPR016181">
    <property type="entry name" value="Acyl_CoA_acyltransferase"/>
</dbReference>
<name>A0A554WP01_9BURK</name>
<sequence>MKTILIRPSRDDDLPAIAALYGHHVRHGTGTFETEPPTVAEMAARRADVLAKGLPWLVAEVDGAVAGFAYGNWFKPRPAYRYSVEDSIYVAPQALGRGLGRALLAELLAQLEARGIRRVMAVIGDSANAASIGLHTALGFERAGVIPACGWKFGRWLDIVLMQRSLGWGDRTPPDEEAPAGDGAAAAP</sequence>
<reference evidence="2 3" key="1">
    <citation type="submission" date="2019-07" db="EMBL/GenBank/DDBJ databases">
        <title>Tepidimonas sediminis YIM 72259 draft genome.</title>
        <authorList>
            <person name="Da Costa M.S."/>
            <person name="Froufe H.J.C."/>
            <person name="Egas C."/>
            <person name="Albuquerque L."/>
        </authorList>
    </citation>
    <scope>NUCLEOTIDE SEQUENCE [LARGE SCALE GENOMIC DNA]</scope>
    <source>
        <strain evidence="2 3">YIM 72259</strain>
    </source>
</reference>
<dbReference type="EC" id="2.3.1.183" evidence="2"/>
<dbReference type="PROSITE" id="PS51186">
    <property type="entry name" value="GNAT"/>
    <property type="match status" value="1"/>
</dbReference>
<dbReference type="Proteomes" id="UP000320225">
    <property type="component" value="Unassembled WGS sequence"/>
</dbReference>
<evidence type="ECO:0000313" key="3">
    <source>
        <dbReference type="Proteomes" id="UP000320225"/>
    </source>
</evidence>
<keyword evidence="2" id="KW-0808">Transferase</keyword>
<organism evidence="2 3">
    <name type="scientific">Tepidimonas sediminis</name>
    <dbReference type="NCBI Taxonomy" id="2588941"/>
    <lineage>
        <taxon>Bacteria</taxon>
        <taxon>Pseudomonadati</taxon>
        <taxon>Pseudomonadota</taxon>
        <taxon>Betaproteobacteria</taxon>
        <taxon>Burkholderiales</taxon>
        <taxon>Tepidimonas</taxon>
    </lineage>
</organism>
<evidence type="ECO:0000313" key="2">
    <source>
        <dbReference type="EMBL" id="TSE25299.1"/>
    </source>
</evidence>
<protein>
    <submittedName>
        <fullName evidence="2">Phosphinothricin N-acetyltransferase</fullName>
        <ecNumber evidence="2">2.3.1.183</ecNumber>
    </submittedName>
</protein>
<comment type="caution">
    <text evidence="2">The sequence shown here is derived from an EMBL/GenBank/DDBJ whole genome shotgun (WGS) entry which is preliminary data.</text>
</comment>
<feature type="domain" description="N-acetyltransferase" evidence="1">
    <location>
        <begin position="4"/>
        <end position="167"/>
    </location>
</feature>
<gene>
    <name evidence="2" type="primary">bar</name>
    <name evidence="2" type="ORF">Tsedi_01548</name>
</gene>
<proteinExistence type="predicted"/>
<evidence type="ECO:0000259" key="1">
    <source>
        <dbReference type="PROSITE" id="PS51186"/>
    </source>
</evidence>
<dbReference type="Gene3D" id="3.40.630.30">
    <property type="match status" value="1"/>
</dbReference>
<dbReference type="InterPro" id="IPR000182">
    <property type="entry name" value="GNAT_dom"/>
</dbReference>
<dbReference type="RefSeq" id="WP_246099222.1">
    <property type="nucleotide sequence ID" value="NZ_VJND01000008.1"/>
</dbReference>
<dbReference type="EMBL" id="VJND01000008">
    <property type="protein sequence ID" value="TSE25299.1"/>
    <property type="molecule type" value="Genomic_DNA"/>
</dbReference>
<accession>A0A554WP01</accession>
<dbReference type="CDD" id="cd04301">
    <property type="entry name" value="NAT_SF"/>
    <property type="match status" value="1"/>
</dbReference>
<keyword evidence="2" id="KW-0012">Acyltransferase</keyword>
<keyword evidence="3" id="KW-1185">Reference proteome</keyword>
<dbReference type="GO" id="GO:0102971">
    <property type="term" value="F:phosphinothricin N-acetyltransferase activity"/>
    <property type="evidence" value="ECO:0007669"/>
    <property type="project" value="UniProtKB-EC"/>
</dbReference>